<accession>A0A2N2F457</accession>
<keyword evidence="1" id="KW-0378">Hydrolase</keyword>
<dbReference type="InterPro" id="IPR023365">
    <property type="entry name" value="Sortase_dom-sf"/>
</dbReference>
<name>A0A2N2F457_9BACT</name>
<evidence type="ECO:0000256" key="2">
    <source>
        <dbReference type="SAM" id="Phobius"/>
    </source>
</evidence>
<sequence length="211" mass="24696">MNKKKILKTLSRIYLIGGIVLIIFAFAALSVSFYPNIWYALREEASDEDTNSIAQVVERIDTEVEEKKERPLPPLDENLPKENQIKITSIGVDSQIIENEDPYKGLLKGIWIVPNYGIPSSNELPIIIAAHRYGYTSWSSQFRYTSSFYNLPKTKDGDRVQIIWEQRLYEYEVYKTEDNTQITDYEADLILYTCRMYNSPIRVFRYLNRVN</sequence>
<feature type="transmembrane region" description="Helical" evidence="2">
    <location>
        <begin position="12"/>
        <end position="34"/>
    </location>
</feature>
<dbReference type="AlphaFoldDB" id="A0A2N2F457"/>
<comment type="caution">
    <text evidence="3">The sequence shown here is derived from an EMBL/GenBank/DDBJ whole genome shotgun (WGS) entry which is preliminary data.</text>
</comment>
<evidence type="ECO:0000256" key="1">
    <source>
        <dbReference type="ARBA" id="ARBA00022801"/>
    </source>
</evidence>
<protein>
    <recommendedName>
        <fullName evidence="5">Sortase</fullName>
    </recommendedName>
</protein>
<evidence type="ECO:0008006" key="5">
    <source>
        <dbReference type="Google" id="ProtNLM"/>
    </source>
</evidence>
<dbReference type="SUPFAM" id="SSF63817">
    <property type="entry name" value="Sortase"/>
    <property type="match status" value="1"/>
</dbReference>
<reference evidence="3 4" key="1">
    <citation type="journal article" date="2017" name="ISME J.">
        <title>Potential for microbial H2 and metal transformations associated with novel bacteria and archaea in deep terrestrial subsurface sediments.</title>
        <authorList>
            <person name="Hernsdorf A.W."/>
            <person name="Amano Y."/>
            <person name="Miyakawa K."/>
            <person name="Ise K."/>
            <person name="Suzuki Y."/>
            <person name="Anantharaman K."/>
            <person name="Probst A."/>
            <person name="Burstein D."/>
            <person name="Thomas B.C."/>
            <person name="Banfield J.F."/>
        </authorList>
    </citation>
    <scope>NUCLEOTIDE SEQUENCE [LARGE SCALE GENOMIC DNA]</scope>
    <source>
        <strain evidence="3">HGW-Dojkabacteria-1</strain>
    </source>
</reference>
<dbReference type="InterPro" id="IPR005754">
    <property type="entry name" value="Sortase"/>
</dbReference>
<organism evidence="3 4">
    <name type="scientific">Candidatus Dojkabacteria bacterium HGW-Dojkabacteria-1</name>
    <dbReference type="NCBI Taxonomy" id="2013761"/>
    <lineage>
        <taxon>Bacteria</taxon>
        <taxon>Candidatus Dojkabacteria</taxon>
    </lineage>
</organism>
<dbReference type="Proteomes" id="UP000233417">
    <property type="component" value="Unassembled WGS sequence"/>
</dbReference>
<gene>
    <name evidence="3" type="ORF">CVU76_03125</name>
</gene>
<dbReference type="Pfam" id="PF04203">
    <property type="entry name" value="Sortase"/>
    <property type="match status" value="1"/>
</dbReference>
<evidence type="ECO:0000313" key="4">
    <source>
        <dbReference type="Proteomes" id="UP000233417"/>
    </source>
</evidence>
<dbReference type="GO" id="GO:0016787">
    <property type="term" value="F:hydrolase activity"/>
    <property type="evidence" value="ECO:0007669"/>
    <property type="project" value="UniProtKB-KW"/>
</dbReference>
<dbReference type="EMBL" id="PHAO01000001">
    <property type="protein sequence ID" value="PKN02992.1"/>
    <property type="molecule type" value="Genomic_DNA"/>
</dbReference>
<keyword evidence="2" id="KW-0812">Transmembrane</keyword>
<keyword evidence="2" id="KW-1133">Transmembrane helix</keyword>
<proteinExistence type="predicted"/>
<dbReference type="Gene3D" id="2.40.260.10">
    <property type="entry name" value="Sortase"/>
    <property type="match status" value="1"/>
</dbReference>
<keyword evidence="2" id="KW-0472">Membrane</keyword>
<evidence type="ECO:0000313" key="3">
    <source>
        <dbReference type="EMBL" id="PKN02992.1"/>
    </source>
</evidence>